<evidence type="ECO:0000256" key="1">
    <source>
        <dbReference type="ARBA" id="ARBA00010886"/>
    </source>
</evidence>
<sequence length="1004" mass="110316">MESRMDQYELMEQIGRGAFGAAILVHHKLEKKKYVLKKIRLARQTERCRRSAHQEMALIARIQHPYIVEFKEAWVEKGCYVCIVTGYCEGGDMAEMMKRSNGAFFPEEKLCKWFTQLLLAVEYLHSNFVLHRDLKCSNIFLTKDQDIRLGDFGLAKTLKADDLASSVVGTPNYMCPELLADIPYGFKSDIWSLGCCMYEMSAHRPAFKAFDMAGLISKINRSSIGPLPACYSSSLKTLIKSMLRKNPEHRPSASEILRHPYLQPFVGQYRLTTNAPASCPARPISTTRHGQRNMAESQSSTSTNSDRDSLASSEKNNSTMVFDCNHKASYGQVTPMDNAVDGAHGFPNDDHETEVHIVKMDQRNLMKPSCDEPRSKVESKQPKIIKNILMALKEEGKARENSSPLRSNRLKVGGGPSQKTNAEATPKVPKPSAIPSVVKSNADTPNVVAVKANSDPAKRVQASHPTKLQMPIFESSSKPKPRCDGGSPSGPVKQTQEDGVSNKLKQRPPPSNLPRRSSFPSQARNAEPDTPTPTINDVNLESQKSTRGTERNHSLIPNGLKLVHREVIQETRRTPYEASRGTQTDRSDSMSSSKSIQGLEPSDEVATPPNNFKEHNSSFPSLIHHQEETKRDGKAESQSPVFQISQYSCAVGTMDLSMGSHESDCGSVSCSTEASEVNVGVQKSNISNEEVSSSPSTEPMFASCEQEYVCKDDVSVSTPVSRHEIAPKPDVILPRKEDDKLTDAPCRPEEITQLNIICSPSGNDKFNLRELLSSTSASTSPNTAAAKNLQQEKGPTTTLPSQIVDKSAATHLPPAFDDVIHVIRHSSFRVGSEPPVVEAGDIGVQSMDVGKLLNVVREDAEMINNATSVALRSSSSSESVTVKANVTDNTGIKEMNIRSSNSSFQKHDSSDTPKSNSSEGTTVGTKEEDSPAKEILDVKSFRQRAEALEGLLELSAELLQQSRLEELAVVLKPFGKEKISPRETAIWLAKSLKGMMIDDSGRTT</sequence>
<dbReference type="PROSITE" id="PS00108">
    <property type="entry name" value="PROTEIN_KINASE_ST"/>
    <property type="match status" value="1"/>
</dbReference>
<evidence type="ECO:0000259" key="12">
    <source>
        <dbReference type="PROSITE" id="PS50011"/>
    </source>
</evidence>
<dbReference type="Gene3D" id="3.30.200.20">
    <property type="entry name" value="Phosphorylase Kinase, domain 1"/>
    <property type="match status" value="1"/>
</dbReference>
<organism evidence="13 14">
    <name type="scientific">Stephania yunnanensis</name>
    <dbReference type="NCBI Taxonomy" id="152371"/>
    <lineage>
        <taxon>Eukaryota</taxon>
        <taxon>Viridiplantae</taxon>
        <taxon>Streptophyta</taxon>
        <taxon>Embryophyta</taxon>
        <taxon>Tracheophyta</taxon>
        <taxon>Spermatophyta</taxon>
        <taxon>Magnoliopsida</taxon>
        <taxon>Ranunculales</taxon>
        <taxon>Menispermaceae</taxon>
        <taxon>Menispermoideae</taxon>
        <taxon>Cissampelideae</taxon>
        <taxon>Stephania</taxon>
    </lineage>
</organism>
<proteinExistence type="inferred from homology"/>
<dbReference type="EC" id="2.7.11.1" evidence="2"/>
<comment type="caution">
    <text evidence="13">The sequence shown here is derived from an EMBL/GenBank/DDBJ whole genome shotgun (WGS) entry which is preliminary data.</text>
</comment>
<dbReference type="PANTHER" id="PTHR43671:SF98">
    <property type="entry name" value="SERINE_THREONINE-PROTEIN KINASE NEK11"/>
    <property type="match status" value="1"/>
</dbReference>
<dbReference type="InterPro" id="IPR017441">
    <property type="entry name" value="Protein_kinase_ATP_BS"/>
</dbReference>
<keyword evidence="6" id="KW-0418">Kinase</keyword>
<feature type="domain" description="Protein kinase" evidence="12">
    <location>
        <begin position="8"/>
        <end position="262"/>
    </location>
</feature>
<evidence type="ECO:0000256" key="9">
    <source>
        <dbReference type="ARBA" id="ARBA00048679"/>
    </source>
</evidence>
<evidence type="ECO:0000256" key="2">
    <source>
        <dbReference type="ARBA" id="ARBA00012513"/>
    </source>
</evidence>
<protein>
    <recommendedName>
        <fullName evidence="2">non-specific serine/threonine protein kinase</fullName>
        <ecNumber evidence="2">2.7.11.1</ecNumber>
    </recommendedName>
</protein>
<keyword evidence="4" id="KW-0808">Transferase</keyword>
<dbReference type="InterPro" id="IPR008271">
    <property type="entry name" value="Ser/Thr_kinase_AS"/>
</dbReference>
<keyword evidence="7 10" id="KW-0067">ATP-binding</keyword>
<feature type="compositionally biased region" description="Polar residues" evidence="11">
    <location>
        <begin position="284"/>
        <end position="318"/>
    </location>
</feature>
<evidence type="ECO:0000256" key="4">
    <source>
        <dbReference type="ARBA" id="ARBA00022679"/>
    </source>
</evidence>
<accession>A0AAP0LFF1</accession>
<dbReference type="Proteomes" id="UP001420932">
    <property type="component" value="Unassembled WGS sequence"/>
</dbReference>
<evidence type="ECO:0000256" key="6">
    <source>
        <dbReference type="ARBA" id="ARBA00022777"/>
    </source>
</evidence>
<dbReference type="EMBL" id="JBBNAF010000001">
    <property type="protein sequence ID" value="KAK9170322.1"/>
    <property type="molecule type" value="Genomic_DNA"/>
</dbReference>
<comment type="similarity">
    <text evidence="1">Belongs to the protein kinase superfamily. NEK Ser/Thr protein kinase family. NIMA subfamily.</text>
</comment>
<comment type="catalytic activity">
    <reaction evidence="9">
        <text>L-seryl-[protein] + ATP = O-phospho-L-seryl-[protein] + ADP + H(+)</text>
        <dbReference type="Rhea" id="RHEA:17989"/>
        <dbReference type="Rhea" id="RHEA-COMP:9863"/>
        <dbReference type="Rhea" id="RHEA-COMP:11604"/>
        <dbReference type="ChEBI" id="CHEBI:15378"/>
        <dbReference type="ChEBI" id="CHEBI:29999"/>
        <dbReference type="ChEBI" id="CHEBI:30616"/>
        <dbReference type="ChEBI" id="CHEBI:83421"/>
        <dbReference type="ChEBI" id="CHEBI:456216"/>
        <dbReference type="EC" id="2.7.11.1"/>
    </reaction>
</comment>
<evidence type="ECO:0000256" key="10">
    <source>
        <dbReference type="PROSITE-ProRule" id="PRU10141"/>
    </source>
</evidence>
<gene>
    <name evidence="13" type="ORF">Syun_002462</name>
</gene>
<evidence type="ECO:0000256" key="8">
    <source>
        <dbReference type="ARBA" id="ARBA00047899"/>
    </source>
</evidence>
<feature type="binding site" evidence="10">
    <location>
        <position position="37"/>
    </location>
    <ligand>
        <name>ATP</name>
        <dbReference type="ChEBI" id="CHEBI:30616"/>
    </ligand>
</feature>
<evidence type="ECO:0000256" key="7">
    <source>
        <dbReference type="ARBA" id="ARBA00022840"/>
    </source>
</evidence>
<dbReference type="FunFam" id="3.30.200.20:FF:000108">
    <property type="entry name" value="Serine/threonine-protein kinase Nek2"/>
    <property type="match status" value="1"/>
</dbReference>
<dbReference type="PROSITE" id="PS00107">
    <property type="entry name" value="PROTEIN_KINASE_ATP"/>
    <property type="match status" value="1"/>
</dbReference>
<dbReference type="SMART" id="SM00220">
    <property type="entry name" value="S_TKc"/>
    <property type="match status" value="1"/>
</dbReference>
<feature type="compositionally biased region" description="Polar residues" evidence="11">
    <location>
        <begin position="788"/>
        <end position="799"/>
    </location>
</feature>
<feature type="compositionally biased region" description="Polar residues" evidence="11">
    <location>
        <begin position="912"/>
        <end position="924"/>
    </location>
</feature>
<feature type="region of interest" description="Disordered" evidence="11">
    <location>
        <begin position="452"/>
        <end position="619"/>
    </location>
</feature>
<dbReference type="PANTHER" id="PTHR43671">
    <property type="entry name" value="SERINE/THREONINE-PROTEIN KINASE NEK"/>
    <property type="match status" value="1"/>
</dbReference>
<dbReference type="GO" id="GO:0007017">
    <property type="term" value="P:microtubule-based process"/>
    <property type="evidence" value="ECO:0007669"/>
    <property type="project" value="TreeGrafter"/>
</dbReference>
<evidence type="ECO:0000313" key="13">
    <source>
        <dbReference type="EMBL" id="KAK9170322.1"/>
    </source>
</evidence>
<feature type="region of interest" description="Disordered" evidence="11">
    <location>
        <begin position="395"/>
        <end position="440"/>
    </location>
</feature>
<keyword evidence="5 10" id="KW-0547">Nucleotide-binding</keyword>
<evidence type="ECO:0000256" key="3">
    <source>
        <dbReference type="ARBA" id="ARBA00022527"/>
    </source>
</evidence>
<dbReference type="Pfam" id="PF00069">
    <property type="entry name" value="Pkinase"/>
    <property type="match status" value="1"/>
</dbReference>
<dbReference type="InterPro" id="IPR000719">
    <property type="entry name" value="Prot_kinase_dom"/>
</dbReference>
<dbReference type="GO" id="GO:0005524">
    <property type="term" value="F:ATP binding"/>
    <property type="evidence" value="ECO:0007669"/>
    <property type="project" value="UniProtKB-UniRule"/>
</dbReference>
<evidence type="ECO:0000313" key="14">
    <source>
        <dbReference type="Proteomes" id="UP001420932"/>
    </source>
</evidence>
<feature type="region of interest" description="Disordered" evidence="11">
    <location>
        <begin position="872"/>
        <end position="931"/>
    </location>
</feature>
<feature type="region of interest" description="Disordered" evidence="11">
    <location>
        <begin position="775"/>
        <end position="799"/>
    </location>
</feature>
<feature type="compositionally biased region" description="Polar residues" evidence="11">
    <location>
        <begin position="532"/>
        <end position="546"/>
    </location>
</feature>
<feature type="region of interest" description="Disordered" evidence="11">
    <location>
        <begin position="276"/>
        <end position="318"/>
    </location>
</feature>
<dbReference type="GO" id="GO:0004674">
    <property type="term" value="F:protein serine/threonine kinase activity"/>
    <property type="evidence" value="ECO:0007669"/>
    <property type="project" value="UniProtKB-KW"/>
</dbReference>
<dbReference type="Gene3D" id="1.10.510.10">
    <property type="entry name" value="Transferase(Phosphotransferase) domain 1"/>
    <property type="match status" value="1"/>
</dbReference>
<dbReference type="GO" id="GO:0055028">
    <property type="term" value="C:cortical microtubule"/>
    <property type="evidence" value="ECO:0007669"/>
    <property type="project" value="TreeGrafter"/>
</dbReference>
<evidence type="ECO:0000256" key="5">
    <source>
        <dbReference type="ARBA" id="ARBA00022741"/>
    </source>
</evidence>
<dbReference type="AlphaFoldDB" id="A0AAP0LFF1"/>
<dbReference type="FunFam" id="1.10.510.10:FF:000504">
    <property type="entry name" value="Serine/threonine-protein kinase Nek5"/>
    <property type="match status" value="1"/>
</dbReference>
<dbReference type="SUPFAM" id="SSF56112">
    <property type="entry name" value="Protein kinase-like (PK-like)"/>
    <property type="match status" value="1"/>
</dbReference>
<dbReference type="InterPro" id="IPR050660">
    <property type="entry name" value="NEK_Ser/Thr_kinase"/>
</dbReference>
<dbReference type="CDD" id="cd08215">
    <property type="entry name" value="STKc_Nek"/>
    <property type="match status" value="1"/>
</dbReference>
<feature type="compositionally biased region" description="Polar residues" evidence="11">
    <location>
        <begin position="880"/>
        <end position="890"/>
    </location>
</feature>
<feature type="compositionally biased region" description="Low complexity" evidence="11">
    <location>
        <begin position="775"/>
        <end position="786"/>
    </location>
</feature>
<reference evidence="13 14" key="1">
    <citation type="submission" date="2024-01" db="EMBL/GenBank/DDBJ databases">
        <title>Genome assemblies of Stephania.</title>
        <authorList>
            <person name="Yang L."/>
        </authorList>
    </citation>
    <scope>NUCLEOTIDE SEQUENCE [LARGE SCALE GENOMIC DNA]</scope>
    <source>
        <strain evidence="13">YNDBR</strain>
        <tissue evidence="13">Leaf</tissue>
    </source>
</reference>
<keyword evidence="3" id="KW-0723">Serine/threonine-protein kinase</keyword>
<dbReference type="PROSITE" id="PS50011">
    <property type="entry name" value="PROTEIN_KINASE_DOM"/>
    <property type="match status" value="1"/>
</dbReference>
<name>A0AAP0LFF1_9MAGN</name>
<feature type="compositionally biased region" description="Basic and acidic residues" evidence="11">
    <location>
        <begin position="563"/>
        <end position="575"/>
    </location>
</feature>
<evidence type="ECO:0000256" key="11">
    <source>
        <dbReference type="SAM" id="MobiDB-lite"/>
    </source>
</evidence>
<comment type="catalytic activity">
    <reaction evidence="8">
        <text>L-threonyl-[protein] + ATP = O-phospho-L-threonyl-[protein] + ADP + H(+)</text>
        <dbReference type="Rhea" id="RHEA:46608"/>
        <dbReference type="Rhea" id="RHEA-COMP:11060"/>
        <dbReference type="Rhea" id="RHEA-COMP:11605"/>
        <dbReference type="ChEBI" id="CHEBI:15378"/>
        <dbReference type="ChEBI" id="CHEBI:30013"/>
        <dbReference type="ChEBI" id="CHEBI:30616"/>
        <dbReference type="ChEBI" id="CHEBI:61977"/>
        <dbReference type="ChEBI" id="CHEBI:456216"/>
        <dbReference type="EC" id="2.7.11.1"/>
    </reaction>
</comment>
<dbReference type="InterPro" id="IPR011009">
    <property type="entry name" value="Kinase-like_dom_sf"/>
</dbReference>
<keyword evidence="14" id="KW-1185">Reference proteome</keyword>